<protein>
    <submittedName>
        <fullName evidence="6">Uncharacterized protein</fullName>
    </submittedName>
</protein>
<evidence type="ECO:0000256" key="4">
    <source>
        <dbReference type="ARBA" id="ARBA00023136"/>
    </source>
</evidence>
<dbReference type="Gene3D" id="1.20.140.150">
    <property type="match status" value="1"/>
</dbReference>
<evidence type="ECO:0000313" key="6">
    <source>
        <dbReference type="EMBL" id="CAL8109526.1"/>
    </source>
</evidence>
<keyword evidence="7" id="KW-1185">Reference proteome</keyword>
<feature type="transmembrane region" description="Helical" evidence="5">
    <location>
        <begin position="205"/>
        <end position="226"/>
    </location>
</feature>
<evidence type="ECO:0000256" key="5">
    <source>
        <dbReference type="SAM" id="Phobius"/>
    </source>
</evidence>
<dbReference type="PANTHER" id="PTHR21284">
    <property type="entry name" value="EG:80H7.2 PROTEIN"/>
    <property type="match status" value="1"/>
</dbReference>
<keyword evidence="3 5" id="KW-1133">Transmembrane helix</keyword>
<evidence type="ECO:0000256" key="1">
    <source>
        <dbReference type="ARBA" id="ARBA00004141"/>
    </source>
</evidence>
<feature type="transmembrane region" description="Helical" evidence="5">
    <location>
        <begin position="45"/>
        <end position="68"/>
    </location>
</feature>
<evidence type="ECO:0000256" key="3">
    <source>
        <dbReference type="ARBA" id="ARBA00022989"/>
    </source>
</evidence>
<accession>A0ABP1QNJ2</accession>
<dbReference type="InterPro" id="IPR004031">
    <property type="entry name" value="PMP22/EMP/MP20/Claudin"/>
</dbReference>
<proteinExistence type="predicted"/>
<evidence type="ECO:0000313" key="7">
    <source>
        <dbReference type="Proteomes" id="UP001642540"/>
    </source>
</evidence>
<comment type="subcellular location">
    <subcellularLocation>
        <location evidence="1">Membrane</location>
        <topology evidence="1">Multi-pass membrane protein</topology>
    </subcellularLocation>
</comment>
<comment type="caution">
    <text evidence="6">The sequence shown here is derived from an EMBL/GenBank/DDBJ whole genome shotgun (WGS) entry which is preliminary data.</text>
</comment>
<feature type="transmembrane region" description="Helical" evidence="5">
    <location>
        <begin position="124"/>
        <end position="150"/>
    </location>
</feature>
<dbReference type="PANTHER" id="PTHR21284:SF6">
    <property type="entry name" value="SINUOUS"/>
    <property type="match status" value="1"/>
</dbReference>
<dbReference type="Proteomes" id="UP001642540">
    <property type="component" value="Unassembled WGS sequence"/>
</dbReference>
<reference evidence="6 7" key="1">
    <citation type="submission" date="2024-08" db="EMBL/GenBank/DDBJ databases">
        <authorList>
            <person name="Cucini C."/>
            <person name="Frati F."/>
        </authorList>
    </citation>
    <scope>NUCLEOTIDE SEQUENCE [LARGE SCALE GENOMIC DNA]</scope>
</reference>
<sequence length="250" mass="27820">MEPGTSASTASAPPSTITTKSMSVFVWNSGDMAADSTSIPGHIKIAFACIGVAFLFIIVAFSTSSWLATDGDLETPKFIRIGLWEGCFNNLQDANHNFDITITGCRYLLSEELYHLNDLIFQPFFVAVQFFFTMCFVTLLIAIVLVPAYILCYGPGHDYYVLLLRIIGIVLMISAFLGTIAVIVFGAKGDSRDWMPDWQNNYLSWSFAFAVIGVFSEYVAGILFLVESRIQSKRKKMRESHSAYTMETKA</sequence>
<feature type="transmembrane region" description="Helical" evidence="5">
    <location>
        <begin position="162"/>
        <end position="185"/>
    </location>
</feature>
<dbReference type="EMBL" id="CAXLJM020000041">
    <property type="protein sequence ID" value="CAL8109526.1"/>
    <property type="molecule type" value="Genomic_DNA"/>
</dbReference>
<keyword evidence="4 5" id="KW-0472">Membrane</keyword>
<evidence type="ECO:0000256" key="2">
    <source>
        <dbReference type="ARBA" id="ARBA00022692"/>
    </source>
</evidence>
<dbReference type="Pfam" id="PF13903">
    <property type="entry name" value="Claudin_2"/>
    <property type="match status" value="1"/>
</dbReference>
<name>A0ABP1QNJ2_9HEXA</name>
<organism evidence="6 7">
    <name type="scientific">Orchesella dallaii</name>
    <dbReference type="NCBI Taxonomy" id="48710"/>
    <lineage>
        <taxon>Eukaryota</taxon>
        <taxon>Metazoa</taxon>
        <taxon>Ecdysozoa</taxon>
        <taxon>Arthropoda</taxon>
        <taxon>Hexapoda</taxon>
        <taxon>Collembola</taxon>
        <taxon>Entomobryomorpha</taxon>
        <taxon>Entomobryoidea</taxon>
        <taxon>Orchesellidae</taxon>
        <taxon>Orchesellinae</taxon>
        <taxon>Orchesella</taxon>
    </lineage>
</organism>
<keyword evidence="2 5" id="KW-0812">Transmembrane</keyword>
<gene>
    <name evidence="6" type="ORF">ODALV1_LOCUS13450</name>
</gene>